<protein>
    <submittedName>
        <fullName evidence="1">Uncharacterized protein</fullName>
    </submittedName>
</protein>
<dbReference type="EMBL" id="AVOT02031692">
    <property type="protein sequence ID" value="MBW0525286.1"/>
    <property type="molecule type" value="Genomic_DNA"/>
</dbReference>
<dbReference type="PANTHER" id="PTHR15503">
    <property type="entry name" value="LDOC1 RELATED"/>
    <property type="match status" value="1"/>
</dbReference>
<dbReference type="InterPro" id="IPR032567">
    <property type="entry name" value="RTL1-rel"/>
</dbReference>
<accession>A0A9Q3EN44</accession>
<dbReference type="PANTHER" id="PTHR15503:SF22">
    <property type="entry name" value="TRANSPOSON TY3-I GAG POLYPROTEIN"/>
    <property type="match status" value="1"/>
</dbReference>
<dbReference type="InterPro" id="IPR043502">
    <property type="entry name" value="DNA/RNA_pol_sf"/>
</dbReference>
<reference evidence="1" key="1">
    <citation type="submission" date="2021-03" db="EMBL/GenBank/DDBJ databases">
        <title>Draft genome sequence of rust myrtle Austropuccinia psidii MF-1, a brazilian biotype.</title>
        <authorList>
            <person name="Quecine M.C."/>
            <person name="Pachon D.M.R."/>
            <person name="Bonatelli M.L."/>
            <person name="Correr F.H."/>
            <person name="Franceschini L.M."/>
            <person name="Leite T.F."/>
            <person name="Margarido G.R.A."/>
            <person name="Almeida C.A."/>
            <person name="Ferrarezi J.A."/>
            <person name="Labate C.A."/>
        </authorList>
    </citation>
    <scope>NUCLEOTIDE SEQUENCE</scope>
    <source>
        <strain evidence="1">MF-1</strain>
    </source>
</reference>
<dbReference type="SUPFAM" id="SSF56672">
    <property type="entry name" value="DNA/RNA polymerases"/>
    <property type="match status" value="1"/>
</dbReference>
<name>A0A9Q3EN44_9BASI</name>
<organism evidence="1 2">
    <name type="scientific">Austropuccinia psidii MF-1</name>
    <dbReference type="NCBI Taxonomy" id="1389203"/>
    <lineage>
        <taxon>Eukaryota</taxon>
        <taxon>Fungi</taxon>
        <taxon>Dikarya</taxon>
        <taxon>Basidiomycota</taxon>
        <taxon>Pucciniomycotina</taxon>
        <taxon>Pucciniomycetes</taxon>
        <taxon>Pucciniales</taxon>
        <taxon>Sphaerophragmiaceae</taxon>
        <taxon>Austropuccinia</taxon>
    </lineage>
</organism>
<dbReference type="Gene3D" id="3.10.10.10">
    <property type="entry name" value="HIV Type 1 Reverse Transcriptase, subunit A, domain 1"/>
    <property type="match status" value="1"/>
</dbReference>
<dbReference type="AlphaFoldDB" id="A0A9Q3EN44"/>
<dbReference type="Proteomes" id="UP000765509">
    <property type="component" value="Unassembled WGS sequence"/>
</dbReference>
<sequence>MDLPPLPFNACLEEQWDEQEDPDEIEIMLKVAPSAYHQYSNIFSSLKEEKLPPHHACENLIEIEGLSPPVSVIYSISNRESETLQAYIPENVKKGLIRQSSSSTRAPVLFVKKRMVAFVFVLPTTNSMMSLGRTGILFLLCTSFLLYSTVQLSSPRFICMV</sequence>
<evidence type="ECO:0000313" key="2">
    <source>
        <dbReference type="Proteomes" id="UP000765509"/>
    </source>
</evidence>
<keyword evidence="2" id="KW-1185">Reference proteome</keyword>
<gene>
    <name evidence="1" type="ORF">O181_065001</name>
</gene>
<proteinExistence type="predicted"/>
<comment type="caution">
    <text evidence="1">The sequence shown here is derived from an EMBL/GenBank/DDBJ whole genome shotgun (WGS) entry which is preliminary data.</text>
</comment>
<evidence type="ECO:0000313" key="1">
    <source>
        <dbReference type="EMBL" id="MBW0525286.1"/>
    </source>
</evidence>
<dbReference type="OrthoDB" id="2431547at2759"/>